<evidence type="ECO:0000313" key="3">
    <source>
        <dbReference type="Proteomes" id="UP000325945"/>
    </source>
</evidence>
<protein>
    <recommendedName>
        <fullName evidence="4">BTB domain-containing protein</fullName>
    </recommendedName>
</protein>
<evidence type="ECO:0008006" key="4">
    <source>
        <dbReference type="Google" id="ProtNLM"/>
    </source>
</evidence>
<dbReference type="Gene3D" id="3.30.710.10">
    <property type="entry name" value="Potassium Channel Kv1.1, Chain A"/>
    <property type="match status" value="1"/>
</dbReference>
<sequence>MDQPSHIIDPDGEVIILLRKKTLSKNGKRFGKKKKKNKKRSVSSLAPVHTPLEPTQPPTEDPGVVEEPTVEEPAVEEPAVEEPAVEEPAVEEPAVEEPVREQIKTDLVREPLDETFYRIQVSAKHLILASPVFKKTLTGGWKESVTYLQKGSVEITAESWDIEALLILLRAIHGQQYHVPRKLTLEMLAKVAVLVDYYDCKEAVYIWSTIWIDALEEKIPKTYSRDLLLWLWISCVFQLPAQFKESTSTVMSWSDGWITSLEFPIPFKVMEAMNKHREEAINNLVILLHDTREALLSGNRGCGFECSSIMYGALTKEMRSSSLFLPRPEAPFSGLIYKDLVSKVLSFTMPRWATPNAAYRSSYHVCSDSSFKELFGMLLSDTIQGLDLHDLIS</sequence>
<evidence type="ECO:0000256" key="1">
    <source>
        <dbReference type="SAM" id="MobiDB-lite"/>
    </source>
</evidence>
<keyword evidence="3" id="KW-1185">Reference proteome</keyword>
<dbReference type="AlphaFoldDB" id="A0A5N6X5Y3"/>
<dbReference type="Proteomes" id="UP000325945">
    <property type="component" value="Unassembled WGS sequence"/>
</dbReference>
<name>A0A5N6X5Y3_9EURO</name>
<dbReference type="EMBL" id="ML741795">
    <property type="protein sequence ID" value="KAE8326970.1"/>
    <property type="molecule type" value="Genomic_DNA"/>
</dbReference>
<organism evidence="2 3">
    <name type="scientific">Aspergillus sergii</name>
    <dbReference type="NCBI Taxonomy" id="1034303"/>
    <lineage>
        <taxon>Eukaryota</taxon>
        <taxon>Fungi</taxon>
        <taxon>Dikarya</taxon>
        <taxon>Ascomycota</taxon>
        <taxon>Pezizomycotina</taxon>
        <taxon>Eurotiomycetes</taxon>
        <taxon>Eurotiomycetidae</taxon>
        <taxon>Eurotiales</taxon>
        <taxon>Aspergillaceae</taxon>
        <taxon>Aspergillus</taxon>
        <taxon>Aspergillus subgen. Circumdati</taxon>
    </lineage>
</organism>
<evidence type="ECO:0000313" key="2">
    <source>
        <dbReference type="EMBL" id="KAE8326970.1"/>
    </source>
</evidence>
<feature type="compositionally biased region" description="Acidic residues" evidence="1">
    <location>
        <begin position="68"/>
        <end position="95"/>
    </location>
</feature>
<feature type="region of interest" description="Disordered" evidence="1">
    <location>
        <begin position="26"/>
        <end position="100"/>
    </location>
</feature>
<proteinExistence type="predicted"/>
<feature type="compositionally biased region" description="Basic residues" evidence="1">
    <location>
        <begin position="26"/>
        <end position="41"/>
    </location>
</feature>
<accession>A0A5N6X5Y3</accession>
<gene>
    <name evidence="2" type="ORF">BDV39DRAFT_193132</name>
</gene>
<dbReference type="InterPro" id="IPR011333">
    <property type="entry name" value="SKP1/BTB/POZ_sf"/>
</dbReference>
<reference evidence="3" key="1">
    <citation type="submission" date="2019-04" db="EMBL/GenBank/DDBJ databases">
        <title>Friends and foes A comparative genomics studyof 23 Aspergillus species from section Flavi.</title>
        <authorList>
            <consortium name="DOE Joint Genome Institute"/>
            <person name="Kjaerbolling I."/>
            <person name="Vesth T."/>
            <person name="Frisvad J.C."/>
            <person name="Nybo J.L."/>
            <person name="Theobald S."/>
            <person name="Kildgaard S."/>
            <person name="Isbrandt T."/>
            <person name="Kuo A."/>
            <person name="Sato A."/>
            <person name="Lyhne E.K."/>
            <person name="Kogle M.E."/>
            <person name="Wiebenga A."/>
            <person name="Kun R.S."/>
            <person name="Lubbers R.J."/>
            <person name="Makela M.R."/>
            <person name="Barry K."/>
            <person name="Chovatia M."/>
            <person name="Clum A."/>
            <person name="Daum C."/>
            <person name="Haridas S."/>
            <person name="He G."/>
            <person name="LaButti K."/>
            <person name="Lipzen A."/>
            <person name="Mondo S."/>
            <person name="Riley R."/>
            <person name="Salamov A."/>
            <person name="Simmons B.A."/>
            <person name="Magnuson J.K."/>
            <person name="Henrissat B."/>
            <person name="Mortensen U.H."/>
            <person name="Larsen T.O."/>
            <person name="Devries R.P."/>
            <person name="Grigoriev I.V."/>
            <person name="Machida M."/>
            <person name="Baker S.E."/>
            <person name="Andersen M.R."/>
        </authorList>
    </citation>
    <scope>NUCLEOTIDE SEQUENCE [LARGE SCALE GENOMIC DNA]</scope>
    <source>
        <strain evidence="3">CBS 130017</strain>
    </source>
</reference>